<gene>
    <name evidence="1" type="ORF">KC19_2G226400</name>
</gene>
<evidence type="ECO:0000313" key="1">
    <source>
        <dbReference type="EMBL" id="KAG0588221.1"/>
    </source>
</evidence>
<reference evidence="1" key="1">
    <citation type="submission" date="2020-06" db="EMBL/GenBank/DDBJ databases">
        <title>WGS assembly of Ceratodon purpureus strain R40.</title>
        <authorList>
            <person name="Carey S.B."/>
            <person name="Jenkins J."/>
            <person name="Shu S."/>
            <person name="Lovell J.T."/>
            <person name="Sreedasyam A."/>
            <person name="Maumus F."/>
            <person name="Tiley G.P."/>
            <person name="Fernandez-Pozo N."/>
            <person name="Barry K."/>
            <person name="Chen C."/>
            <person name="Wang M."/>
            <person name="Lipzen A."/>
            <person name="Daum C."/>
            <person name="Saski C.A."/>
            <person name="Payton A.C."/>
            <person name="Mcbreen J.C."/>
            <person name="Conrad R.E."/>
            <person name="Kollar L.M."/>
            <person name="Olsson S."/>
            <person name="Huttunen S."/>
            <person name="Landis J.B."/>
            <person name="Wickett N.J."/>
            <person name="Johnson M.G."/>
            <person name="Rensing S.A."/>
            <person name="Grimwood J."/>
            <person name="Schmutz J."/>
            <person name="Mcdaniel S.F."/>
        </authorList>
    </citation>
    <scope>NUCLEOTIDE SEQUENCE</scope>
    <source>
        <strain evidence="1">R40</strain>
    </source>
</reference>
<evidence type="ECO:0000313" key="2">
    <source>
        <dbReference type="Proteomes" id="UP000822688"/>
    </source>
</evidence>
<dbReference type="EMBL" id="CM026422">
    <property type="protein sequence ID" value="KAG0588221.1"/>
    <property type="molecule type" value="Genomic_DNA"/>
</dbReference>
<protein>
    <submittedName>
        <fullName evidence="1">Uncharacterized protein</fullName>
    </submittedName>
</protein>
<proteinExistence type="predicted"/>
<accession>A0A8T0IZZ2</accession>
<dbReference type="Proteomes" id="UP000822688">
    <property type="component" value="Chromosome 2"/>
</dbReference>
<sequence length="115" mass="13016">MQASRGISSRRTCLSMCKRAIVNHPSAGSQAKSSTWSINTCCATISTRPFFDSGNWAVHRRSVMVTESEKRGTHRIRRSLRNVSQKHEKMQESNGGGRAQNLGLQLIYPWPGWRR</sequence>
<name>A0A8T0IZZ2_CERPU</name>
<keyword evidence="2" id="KW-1185">Reference proteome</keyword>
<comment type="caution">
    <text evidence="1">The sequence shown here is derived from an EMBL/GenBank/DDBJ whole genome shotgun (WGS) entry which is preliminary data.</text>
</comment>
<organism evidence="1 2">
    <name type="scientific">Ceratodon purpureus</name>
    <name type="common">Fire moss</name>
    <name type="synonym">Dicranum purpureum</name>
    <dbReference type="NCBI Taxonomy" id="3225"/>
    <lineage>
        <taxon>Eukaryota</taxon>
        <taxon>Viridiplantae</taxon>
        <taxon>Streptophyta</taxon>
        <taxon>Embryophyta</taxon>
        <taxon>Bryophyta</taxon>
        <taxon>Bryophytina</taxon>
        <taxon>Bryopsida</taxon>
        <taxon>Dicranidae</taxon>
        <taxon>Pseudoditrichales</taxon>
        <taxon>Ditrichaceae</taxon>
        <taxon>Ceratodon</taxon>
    </lineage>
</organism>
<dbReference type="AlphaFoldDB" id="A0A8T0IZZ2"/>